<name>A0A5J4N7V5_9TREM</name>
<dbReference type="PANTHER" id="PTHR12941">
    <property type="entry name" value="ER MEMBRANE PROTEIN COMPLEX"/>
    <property type="match status" value="1"/>
</dbReference>
<evidence type="ECO:0000313" key="2">
    <source>
        <dbReference type="Proteomes" id="UP000324629"/>
    </source>
</evidence>
<dbReference type="GO" id="GO:0072546">
    <property type="term" value="C:EMC complex"/>
    <property type="evidence" value="ECO:0007669"/>
    <property type="project" value="InterPro"/>
</dbReference>
<dbReference type="Pfam" id="PF03665">
    <property type="entry name" value="UPF0172"/>
    <property type="match status" value="1"/>
</dbReference>
<dbReference type="EMBL" id="QNGE01006059">
    <property type="protein sequence ID" value="KAA3671641.1"/>
    <property type="molecule type" value="Genomic_DNA"/>
</dbReference>
<dbReference type="AlphaFoldDB" id="A0A5J4N7V5"/>
<evidence type="ECO:0000313" key="1">
    <source>
        <dbReference type="EMBL" id="KAA3671641.1"/>
    </source>
</evidence>
<protein>
    <recommendedName>
        <fullName evidence="3">MPN domain-containing protein</fullName>
    </recommendedName>
</protein>
<dbReference type="CDD" id="cd08060">
    <property type="entry name" value="MPN_UPF0172"/>
    <property type="match status" value="1"/>
</dbReference>
<sequence length="193" mass="21719">MAFNIRIDIIPAVKMILHAVRHPETAVNGLLLCGEDDALKMIITDYIPLFHSPLSLAPMLEIALYQIEAYCSATKLRICGYYQANEHLYDKEPTAFACKIAEKINEKSGPACLVMLRNDRLHPASTEHFVAYTISQGKWQETKYAVSPELAVCLNHSMKSNLDKLINDFDDHLNDIKCDYLNTALTSQISVCD</sequence>
<reference evidence="1 2" key="1">
    <citation type="journal article" date="2019" name="Gigascience">
        <title>Whole-genome sequence of the oriental lung fluke Paragonimus westermani.</title>
        <authorList>
            <person name="Oey H."/>
            <person name="Zakrzewski M."/>
            <person name="Narain K."/>
            <person name="Devi K.R."/>
            <person name="Agatsuma T."/>
            <person name="Nawaratna S."/>
            <person name="Gobert G.N."/>
            <person name="Jones M.K."/>
            <person name="Ragan M.A."/>
            <person name="McManus D.P."/>
            <person name="Krause L."/>
        </authorList>
    </citation>
    <scope>NUCLEOTIDE SEQUENCE [LARGE SCALE GENOMIC DNA]</scope>
    <source>
        <strain evidence="1 2">IND2009</strain>
    </source>
</reference>
<evidence type="ECO:0008006" key="3">
    <source>
        <dbReference type="Google" id="ProtNLM"/>
    </source>
</evidence>
<keyword evidence="2" id="KW-1185">Reference proteome</keyword>
<dbReference type="InterPro" id="IPR005366">
    <property type="entry name" value="EMC8/9"/>
</dbReference>
<organism evidence="1 2">
    <name type="scientific">Paragonimus westermani</name>
    <dbReference type="NCBI Taxonomy" id="34504"/>
    <lineage>
        <taxon>Eukaryota</taxon>
        <taxon>Metazoa</taxon>
        <taxon>Spiralia</taxon>
        <taxon>Lophotrochozoa</taxon>
        <taxon>Platyhelminthes</taxon>
        <taxon>Trematoda</taxon>
        <taxon>Digenea</taxon>
        <taxon>Plagiorchiida</taxon>
        <taxon>Troglotremata</taxon>
        <taxon>Troglotrematidae</taxon>
        <taxon>Paragonimus</taxon>
    </lineage>
</organism>
<dbReference type="Proteomes" id="UP000324629">
    <property type="component" value="Unassembled WGS sequence"/>
</dbReference>
<dbReference type="PANTHER" id="PTHR12941:SF10">
    <property type="entry name" value="ER MEMBRANE PROTEIN COMPLEX SUBUNIT 8_9 HOMOLOG"/>
    <property type="match status" value="1"/>
</dbReference>
<gene>
    <name evidence="1" type="ORF">DEA37_0009164</name>
</gene>
<accession>A0A5J4N7V5</accession>
<comment type="caution">
    <text evidence="1">The sequence shown here is derived from an EMBL/GenBank/DDBJ whole genome shotgun (WGS) entry which is preliminary data.</text>
</comment>
<proteinExistence type="predicted"/>